<dbReference type="GeneID" id="28771273"/>
<dbReference type="STRING" id="1460663.A0A177C8U4"/>
<dbReference type="GO" id="GO:0003839">
    <property type="term" value="F:gamma-glutamylcyclotransferase activity"/>
    <property type="evidence" value="ECO:0007669"/>
    <property type="project" value="UniProtKB-EC"/>
</dbReference>
<evidence type="ECO:0000313" key="6">
    <source>
        <dbReference type="EMBL" id="OAG04063.1"/>
    </source>
</evidence>
<evidence type="ECO:0000259" key="5">
    <source>
        <dbReference type="Pfam" id="PF06094"/>
    </source>
</evidence>
<dbReference type="InterPro" id="IPR017939">
    <property type="entry name" value="G-Glutamylcylcotransferase"/>
</dbReference>
<dbReference type="EC" id="4.3.2.9" evidence="1"/>
<keyword evidence="7" id="KW-1185">Reference proteome</keyword>
<dbReference type="SUPFAM" id="SSF110857">
    <property type="entry name" value="Gamma-glutamyl cyclotransferase-like"/>
    <property type="match status" value="1"/>
</dbReference>
<dbReference type="OrthoDB" id="2924818at2759"/>
<dbReference type="PANTHER" id="PTHR12935:SF0">
    <property type="entry name" value="GAMMA-GLUTAMYLCYCLOTRANSFERASE"/>
    <property type="match status" value="1"/>
</dbReference>
<feature type="binding site" evidence="4">
    <location>
        <position position="151"/>
    </location>
    <ligand>
        <name>substrate</name>
    </ligand>
</feature>
<sequence length="215" mass="23983">MMPPRTAPQKTLAEPTLYFAFGSNLWLSQMRTRCPSSAYLGVARLHGYTWIINERGYANVVESKARPIANTKPDHVYGLVFRLDANDEAKLDKNEGVPIAYTKECLSVDFWAARGPNDSVDTTRPPTEVGQDMLVYIDRRRVTPSTPKDEYVYRINRGVEDAVRLGVPNAYIEGTVRRFVPAEEEGNKGRKSVEEVAKKQAAGFVDKALGVDGES</sequence>
<name>A0A177C8U4_9PLEO</name>
<dbReference type="PANTHER" id="PTHR12935">
    <property type="entry name" value="GAMMA-GLUTAMYLCYCLOTRANSFERASE"/>
    <property type="match status" value="1"/>
</dbReference>
<evidence type="ECO:0000256" key="1">
    <source>
        <dbReference type="ARBA" id="ARBA00012346"/>
    </source>
</evidence>
<reference evidence="6 7" key="1">
    <citation type="submission" date="2016-05" db="EMBL/GenBank/DDBJ databases">
        <title>Comparative analysis of secretome profiles of manganese(II)-oxidizing ascomycete fungi.</title>
        <authorList>
            <consortium name="DOE Joint Genome Institute"/>
            <person name="Zeiner C.A."/>
            <person name="Purvine S.O."/>
            <person name="Zink E.M."/>
            <person name="Wu S."/>
            <person name="Pasa-Tolic L."/>
            <person name="Chaput D.L."/>
            <person name="Haridas S."/>
            <person name="Grigoriev I.V."/>
            <person name="Santelli C.M."/>
            <person name="Hansel C.M."/>
        </authorList>
    </citation>
    <scope>NUCLEOTIDE SEQUENCE [LARGE SCALE GENOMIC DNA]</scope>
    <source>
        <strain evidence="6 7">AP3s5-JAC2a</strain>
    </source>
</reference>
<dbReference type="InterPro" id="IPR009288">
    <property type="entry name" value="AIG2-like_dom"/>
</dbReference>
<dbReference type="Gene3D" id="3.10.490.10">
    <property type="entry name" value="Gamma-glutamyl cyclotransferase-like"/>
    <property type="match status" value="1"/>
</dbReference>
<dbReference type="EMBL" id="KV441554">
    <property type="protein sequence ID" value="OAG04063.1"/>
    <property type="molecule type" value="Genomic_DNA"/>
</dbReference>
<accession>A0A177C8U4</accession>
<dbReference type="InterPro" id="IPR013024">
    <property type="entry name" value="GGCT-like"/>
</dbReference>
<organism evidence="6 7">
    <name type="scientific">Paraphaeosphaeria sporulosa</name>
    <dbReference type="NCBI Taxonomy" id="1460663"/>
    <lineage>
        <taxon>Eukaryota</taxon>
        <taxon>Fungi</taxon>
        <taxon>Dikarya</taxon>
        <taxon>Ascomycota</taxon>
        <taxon>Pezizomycotina</taxon>
        <taxon>Dothideomycetes</taxon>
        <taxon>Pleosporomycetidae</taxon>
        <taxon>Pleosporales</taxon>
        <taxon>Massarineae</taxon>
        <taxon>Didymosphaeriaceae</taxon>
        <taxon>Paraphaeosphaeria</taxon>
    </lineage>
</organism>
<keyword evidence="2" id="KW-0456">Lyase</keyword>
<feature type="domain" description="Gamma-glutamylcyclotransferase AIG2-like" evidence="5">
    <location>
        <begin position="18"/>
        <end position="110"/>
    </location>
</feature>
<evidence type="ECO:0000256" key="2">
    <source>
        <dbReference type="ARBA" id="ARBA00023239"/>
    </source>
</evidence>
<dbReference type="CDD" id="cd06661">
    <property type="entry name" value="GGCT_like"/>
    <property type="match status" value="1"/>
</dbReference>
<dbReference type="RefSeq" id="XP_018034428.1">
    <property type="nucleotide sequence ID" value="XM_018187787.1"/>
</dbReference>
<dbReference type="Proteomes" id="UP000077069">
    <property type="component" value="Unassembled WGS sequence"/>
</dbReference>
<protein>
    <recommendedName>
        <fullName evidence="1">gamma-glutamylcyclotransferase</fullName>
        <ecNumber evidence="1">4.3.2.9</ecNumber>
    </recommendedName>
</protein>
<dbReference type="InterPro" id="IPR036568">
    <property type="entry name" value="GGCT-like_sf"/>
</dbReference>
<gene>
    <name evidence="6" type="ORF">CC84DRAFT_886100</name>
</gene>
<dbReference type="InParanoid" id="A0A177C8U4"/>
<feature type="active site" description="Proton acceptor" evidence="3">
    <location>
        <position position="95"/>
    </location>
</feature>
<evidence type="ECO:0000313" key="7">
    <source>
        <dbReference type="Proteomes" id="UP000077069"/>
    </source>
</evidence>
<proteinExistence type="predicted"/>
<evidence type="ECO:0000256" key="3">
    <source>
        <dbReference type="PIRSR" id="PIRSR617939-1"/>
    </source>
</evidence>
<dbReference type="AlphaFoldDB" id="A0A177C8U4"/>
<dbReference type="Pfam" id="PF06094">
    <property type="entry name" value="GGACT"/>
    <property type="match status" value="1"/>
</dbReference>
<evidence type="ECO:0000256" key="4">
    <source>
        <dbReference type="PIRSR" id="PIRSR617939-2"/>
    </source>
</evidence>
<feature type="binding site" evidence="4">
    <location>
        <begin position="18"/>
        <end position="23"/>
    </location>
    <ligand>
        <name>substrate</name>
    </ligand>
</feature>